<dbReference type="GO" id="GO:0004601">
    <property type="term" value="F:peroxidase activity"/>
    <property type="evidence" value="ECO:0007669"/>
    <property type="project" value="UniProtKB-KW"/>
</dbReference>
<dbReference type="OrthoDB" id="2859658at2759"/>
<dbReference type="InterPro" id="IPR002207">
    <property type="entry name" value="Peroxidase_I"/>
</dbReference>
<dbReference type="Gene3D" id="1.10.520.10">
    <property type="match status" value="1"/>
</dbReference>
<reference evidence="11" key="1">
    <citation type="submission" date="2020-05" db="EMBL/GenBank/DDBJ databases">
        <title>Mycena genomes resolve the evolution of fungal bioluminescence.</title>
        <authorList>
            <person name="Tsai I.J."/>
        </authorList>
    </citation>
    <scope>NUCLEOTIDE SEQUENCE</scope>
    <source>
        <strain evidence="11">CCC161011</strain>
    </source>
</reference>
<evidence type="ECO:0000256" key="2">
    <source>
        <dbReference type="ARBA" id="ARBA00005997"/>
    </source>
</evidence>
<comment type="function">
    <text evidence="1">Destroys radicals which are normally produced within the cells and which are toxic to biological systems.</text>
</comment>
<dbReference type="AlphaFoldDB" id="A0A8H6X2C4"/>
<dbReference type="GO" id="GO:0034599">
    <property type="term" value="P:cellular response to oxidative stress"/>
    <property type="evidence" value="ECO:0007669"/>
    <property type="project" value="InterPro"/>
</dbReference>
<dbReference type="Proteomes" id="UP000620124">
    <property type="component" value="Unassembled WGS sequence"/>
</dbReference>
<dbReference type="GO" id="GO:0020037">
    <property type="term" value="F:heme binding"/>
    <property type="evidence" value="ECO:0007669"/>
    <property type="project" value="UniProtKB-UniRule"/>
</dbReference>
<dbReference type="PRINTS" id="PR00458">
    <property type="entry name" value="PEROXIDASE"/>
</dbReference>
<dbReference type="EC" id="1.11.1.-" evidence="8"/>
<evidence type="ECO:0000259" key="10">
    <source>
        <dbReference type="PROSITE" id="PS50873"/>
    </source>
</evidence>
<keyword evidence="5" id="KW-0479">Metal-binding</keyword>
<dbReference type="PROSITE" id="PS50873">
    <property type="entry name" value="PEROXIDASE_4"/>
    <property type="match status" value="1"/>
</dbReference>
<protein>
    <recommendedName>
        <fullName evidence="8">Peroxidase</fullName>
        <ecNumber evidence="8">1.11.1.-</ecNumber>
    </recommendedName>
</protein>
<dbReference type="InterPro" id="IPR010255">
    <property type="entry name" value="Haem_peroxidase_sf"/>
</dbReference>
<evidence type="ECO:0000256" key="4">
    <source>
        <dbReference type="ARBA" id="ARBA00022617"/>
    </source>
</evidence>
<dbReference type="Pfam" id="PF00141">
    <property type="entry name" value="peroxidase"/>
    <property type="match status" value="1"/>
</dbReference>
<proteinExistence type="inferred from homology"/>
<dbReference type="PRINTS" id="PR00459">
    <property type="entry name" value="ASPEROXIDASE"/>
</dbReference>
<keyword evidence="12" id="KW-1185">Reference proteome</keyword>
<evidence type="ECO:0000313" key="11">
    <source>
        <dbReference type="EMBL" id="KAF7332984.1"/>
    </source>
</evidence>
<name>A0A8H6X2C4_9AGAR</name>
<dbReference type="InterPro" id="IPR002016">
    <property type="entry name" value="Haem_peroxidase"/>
</dbReference>
<dbReference type="EMBL" id="JACAZI010000031">
    <property type="protein sequence ID" value="KAF7332984.1"/>
    <property type="molecule type" value="Genomic_DNA"/>
</dbReference>
<evidence type="ECO:0000313" key="12">
    <source>
        <dbReference type="Proteomes" id="UP000620124"/>
    </source>
</evidence>
<comment type="similarity">
    <text evidence="2">Belongs to the peroxidase family. Cytochrome c peroxidase subfamily.</text>
</comment>
<dbReference type="GO" id="GO:0000302">
    <property type="term" value="P:response to reactive oxygen species"/>
    <property type="evidence" value="ECO:0007669"/>
    <property type="project" value="TreeGrafter"/>
</dbReference>
<sequence length="536" mass="57954">MLALVFLGLLATTDAYIWPSPKLDALESLRFDLDRHSFASLLKPCDLFISDGSNSGRSNAADWIRNAYHDMATYNNADGSGGMDGSIRFAEEQSRAENAGDGFKNTAKVLFQEANRYISVADAFAIGAIMAIENCGGPDIAFRGGRVDAAVANSPGVPEPEQDLDSHIASFARQGFTPTEMISLVACGHTFGGVQRDPFPDIVPEVNDANNTESVLHFDTTNVHFDNNVATEYISGTTQNPLVVGFNDTTNSDKRIFGSDGNVTMRSFANDPTLYASTCAELFARMLDTVPKGVQLTEVIVPLPVKPDGVLFSLDGDTLKLSGQLRIWNTTNGSRTVRLLWDDRVGGANNFTLFSLKVNNNAPRTPAAWYLFAPTPPRTSFIPLDPVAGMTTMRFSVDGMLEDQGGVGFAVDDRVVFSESSCRTSASSTNLAARYDVAPFNSQVRNGVNPTRVYLEEDTFNDVPLSVVIETDIPPPTQPIVPNPAYKIWSVEVSVNLTNPNDIIKYSIGAEINGVKITDNGKHILTDLPLCPGVSS</sequence>
<dbReference type="InterPro" id="IPR044831">
    <property type="entry name" value="Ccp1-like"/>
</dbReference>
<evidence type="ECO:0000256" key="7">
    <source>
        <dbReference type="ARBA" id="ARBA00023004"/>
    </source>
</evidence>
<keyword evidence="7" id="KW-0408">Iron</keyword>
<comment type="caution">
    <text evidence="11">The sequence shown here is derived from an EMBL/GenBank/DDBJ whole genome shotgun (WGS) entry which is preliminary data.</text>
</comment>
<dbReference type="PANTHER" id="PTHR31356">
    <property type="entry name" value="THYLAKOID LUMENAL 29 KDA PROTEIN, CHLOROPLASTIC-RELATED"/>
    <property type="match status" value="1"/>
</dbReference>
<feature type="domain" description="Plant heme peroxidase family profile" evidence="10">
    <location>
        <begin position="41"/>
        <end position="326"/>
    </location>
</feature>
<keyword evidence="4" id="KW-0349">Heme</keyword>
<organism evidence="11 12">
    <name type="scientific">Mycena venus</name>
    <dbReference type="NCBI Taxonomy" id="2733690"/>
    <lineage>
        <taxon>Eukaryota</taxon>
        <taxon>Fungi</taxon>
        <taxon>Dikarya</taxon>
        <taxon>Basidiomycota</taxon>
        <taxon>Agaricomycotina</taxon>
        <taxon>Agaricomycetes</taxon>
        <taxon>Agaricomycetidae</taxon>
        <taxon>Agaricales</taxon>
        <taxon>Marasmiineae</taxon>
        <taxon>Mycenaceae</taxon>
        <taxon>Mycena</taxon>
    </lineage>
</organism>
<evidence type="ECO:0000256" key="1">
    <source>
        <dbReference type="ARBA" id="ARBA00003917"/>
    </source>
</evidence>
<evidence type="ECO:0000256" key="9">
    <source>
        <dbReference type="SAM" id="SignalP"/>
    </source>
</evidence>
<evidence type="ECO:0000256" key="5">
    <source>
        <dbReference type="ARBA" id="ARBA00022723"/>
    </source>
</evidence>
<keyword evidence="9" id="KW-0732">Signal</keyword>
<dbReference type="PANTHER" id="PTHR31356:SF53">
    <property type="entry name" value="HEME PEROXIDASE"/>
    <property type="match status" value="1"/>
</dbReference>
<evidence type="ECO:0000256" key="8">
    <source>
        <dbReference type="RuleBase" id="RU363051"/>
    </source>
</evidence>
<feature type="signal peptide" evidence="9">
    <location>
        <begin position="1"/>
        <end position="15"/>
    </location>
</feature>
<keyword evidence="6 8" id="KW-0560">Oxidoreductase</keyword>
<dbReference type="SUPFAM" id="SSF48113">
    <property type="entry name" value="Heme-dependent peroxidases"/>
    <property type="match status" value="1"/>
</dbReference>
<evidence type="ECO:0000256" key="6">
    <source>
        <dbReference type="ARBA" id="ARBA00023002"/>
    </source>
</evidence>
<evidence type="ECO:0000256" key="3">
    <source>
        <dbReference type="ARBA" id="ARBA00022559"/>
    </source>
</evidence>
<dbReference type="Gene3D" id="1.10.420.10">
    <property type="entry name" value="Peroxidase, domain 2"/>
    <property type="match status" value="1"/>
</dbReference>
<dbReference type="GO" id="GO:0042744">
    <property type="term" value="P:hydrogen peroxide catabolic process"/>
    <property type="evidence" value="ECO:0007669"/>
    <property type="project" value="TreeGrafter"/>
</dbReference>
<dbReference type="GO" id="GO:0046872">
    <property type="term" value="F:metal ion binding"/>
    <property type="evidence" value="ECO:0007669"/>
    <property type="project" value="UniProtKB-UniRule"/>
</dbReference>
<keyword evidence="3 8" id="KW-0575">Peroxidase</keyword>
<accession>A0A8H6X2C4</accession>
<gene>
    <name evidence="11" type="ORF">MVEN_02404600</name>
</gene>
<feature type="chain" id="PRO_5034167830" description="Peroxidase" evidence="9">
    <location>
        <begin position="16"/>
        <end position="536"/>
    </location>
</feature>